<dbReference type="Proteomes" id="UP000245444">
    <property type="component" value="Chromosome"/>
</dbReference>
<dbReference type="AlphaFoldDB" id="A0A2U8WHZ1"/>
<protein>
    <submittedName>
        <fullName evidence="1">Uncharacterized protein</fullName>
    </submittedName>
</protein>
<sequence length="261" mass="29206">MTPAKTLTMTPAEEYRLIARSGLFDVNHYLLEAPDVVADGADPLVHFCRFGAREGRRPNLYFDPAWYAGLYLGGNPGGVNPVCHYIRLGERRGLRPIGYFEPGWYARTYRLRRGTSPLRHYLTHRRSQLYAPNALFDVAWYLERHGAEIGRNRDAFAHLLRHGARRDLAGSPGFDAGAYRARHGLSAAPASALVVDQEACNPLVHHLKAQAAQEFASGEFASGEFASGEFASGEFASGEFANEELARHGAVRRPWWRRILR</sequence>
<gene>
    <name evidence="1" type="ORF">DK419_04880</name>
</gene>
<evidence type="ECO:0000313" key="1">
    <source>
        <dbReference type="EMBL" id="AWN45733.1"/>
    </source>
</evidence>
<keyword evidence="2" id="KW-1185">Reference proteome</keyword>
<reference evidence="1 2" key="1">
    <citation type="submission" date="2018-05" db="EMBL/GenBank/DDBJ databases">
        <title>Complete Genome Sequence of Methylobacterium sp. 17Sr1-28.</title>
        <authorList>
            <person name="Srinivasan S."/>
        </authorList>
    </citation>
    <scope>NUCLEOTIDE SEQUENCE [LARGE SCALE GENOMIC DNA]</scope>
    <source>
        <strain evidence="1 2">17Sr1-28</strain>
    </source>
</reference>
<organism evidence="1 2">
    <name type="scientific">Methylobacterium terrae</name>
    <dbReference type="NCBI Taxonomy" id="2202827"/>
    <lineage>
        <taxon>Bacteria</taxon>
        <taxon>Pseudomonadati</taxon>
        <taxon>Pseudomonadota</taxon>
        <taxon>Alphaproteobacteria</taxon>
        <taxon>Hyphomicrobiales</taxon>
        <taxon>Methylobacteriaceae</taxon>
        <taxon>Methylobacterium</taxon>
    </lineage>
</organism>
<dbReference type="OrthoDB" id="9816424at2"/>
<name>A0A2U8WHZ1_9HYPH</name>
<dbReference type="EMBL" id="CP029553">
    <property type="protein sequence ID" value="AWN45733.1"/>
    <property type="molecule type" value="Genomic_DNA"/>
</dbReference>
<accession>A0A2U8WHZ1</accession>
<evidence type="ECO:0000313" key="2">
    <source>
        <dbReference type="Proteomes" id="UP000245444"/>
    </source>
</evidence>
<dbReference type="RefSeq" id="WP_109958093.1">
    <property type="nucleotide sequence ID" value="NZ_CP029553.1"/>
</dbReference>
<dbReference type="KEGG" id="mtea:DK419_04880"/>
<proteinExistence type="predicted"/>